<evidence type="ECO:0000313" key="1">
    <source>
        <dbReference type="EMBL" id="AVY95719.1"/>
    </source>
</evidence>
<dbReference type="EMBL" id="CP028519">
    <property type="protein sequence ID" value="AVY95719.1"/>
    <property type="molecule type" value="Genomic_DNA"/>
</dbReference>
<organism evidence="1 2">
    <name type="scientific">Microvirgula aerodenitrificans</name>
    <dbReference type="NCBI Taxonomy" id="57480"/>
    <lineage>
        <taxon>Bacteria</taxon>
        <taxon>Pseudomonadati</taxon>
        <taxon>Pseudomonadota</taxon>
        <taxon>Betaproteobacteria</taxon>
        <taxon>Neisseriales</taxon>
        <taxon>Aquaspirillaceae</taxon>
        <taxon>Microvirgula</taxon>
    </lineage>
</organism>
<dbReference type="KEGG" id="maer:DAI18_17975"/>
<sequence length="220" mass="23391">MGDPAEKALQIFAKECRHIASGANDLEYIKAESGPALPKTPDYGWNKGVAVELKVKGDPTTGDAMRTASGHVCTFDMGGGFKPGIYTSKSSCAVLCSSPEGEKFIPVSDMSVLESEQEADEAEKKRLADGAEAFAALEKKAKGGDYQAQRNTAYSLATGAQGAPYNPVRACAWYALILFSGNPKVNDSDKGNVDLYCGRLTTEQRRAAQEVVAVLATQVK</sequence>
<protein>
    <submittedName>
        <fullName evidence="1">Uncharacterized protein</fullName>
    </submittedName>
</protein>
<gene>
    <name evidence="1" type="ORF">DAI18_17975</name>
</gene>
<dbReference type="InterPro" id="IPR011990">
    <property type="entry name" value="TPR-like_helical_dom_sf"/>
</dbReference>
<dbReference type="Proteomes" id="UP000244173">
    <property type="component" value="Chromosome"/>
</dbReference>
<dbReference type="AlphaFoldDB" id="A0A2S0PEB1"/>
<dbReference type="Gene3D" id="1.25.40.10">
    <property type="entry name" value="Tetratricopeptide repeat domain"/>
    <property type="match status" value="1"/>
</dbReference>
<proteinExistence type="predicted"/>
<name>A0A2S0PEB1_9NEIS</name>
<keyword evidence="2" id="KW-1185">Reference proteome</keyword>
<evidence type="ECO:0000313" key="2">
    <source>
        <dbReference type="Proteomes" id="UP000244173"/>
    </source>
</evidence>
<accession>A0A2S0PEB1</accession>
<reference evidence="1 2" key="1">
    <citation type="submission" date="2018-04" db="EMBL/GenBank/DDBJ databases">
        <title>Denitrifier Microvirgula.</title>
        <authorList>
            <person name="Anderson E."/>
            <person name="Jang J."/>
            <person name="Ishii S."/>
        </authorList>
    </citation>
    <scope>NUCLEOTIDE SEQUENCE [LARGE SCALE GENOMIC DNA]</scope>
    <source>
        <strain evidence="1 2">BE2.4</strain>
    </source>
</reference>